<keyword evidence="10 17" id="KW-0472">Membrane</keyword>
<feature type="region of interest" description="Disordered" evidence="16">
    <location>
        <begin position="506"/>
        <end position="525"/>
    </location>
</feature>
<evidence type="ECO:0000256" key="11">
    <source>
        <dbReference type="ARBA" id="ARBA00023180"/>
    </source>
</evidence>
<gene>
    <name evidence="19" type="ORF">BDA99DRAFT_557015</name>
</gene>
<comment type="catalytic activity">
    <reaction evidence="1">
        <text>Preferential release of a C-terminal arginine or lysine residue.</text>
        <dbReference type="EC" id="3.4.16.6"/>
    </reaction>
</comment>
<dbReference type="EMBL" id="JAIXMP010000006">
    <property type="protein sequence ID" value="KAI9271802.1"/>
    <property type="molecule type" value="Genomic_DNA"/>
</dbReference>
<comment type="similarity">
    <text evidence="3">Belongs to the peptidase S10 family.</text>
</comment>
<keyword evidence="7 18" id="KW-0732">Signal</keyword>
<reference evidence="19" key="1">
    <citation type="journal article" date="2022" name="IScience">
        <title>Evolution of zygomycete secretomes and the origins of terrestrial fungal ecologies.</title>
        <authorList>
            <person name="Chang Y."/>
            <person name="Wang Y."/>
            <person name="Mondo S."/>
            <person name="Ahrendt S."/>
            <person name="Andreopoulos W."/>
            <person name="Barry K."/>
            <person name="Beard J."/>
            <person name="Benny G.L."/>
            <person name="Blankenship S."/>
            <person name="Bonito G."/>
            <person name="Cuomo C."/>
            <person name="Desiro A."/>
            <person name="Gervers K.A."/>
            <person name="Hundley H."/>
            <person name="Kuo A."/>
            <person name="LaButti K."/>
            <person name="Lang B.F."/>
            <person name="Lipzen A."/>
            <person name="O'Donnell K."/>
            <person name="Pangilinan J."/>
            <person name="Reynolds N."/>
            <person name="Sandor L."/>
            <person name="Smith M.E."/>
            <person name="Tsang A."/>
            <person name="Grigoriev I.V."/>
            <person name="Stajich J.E."/>
            <person name="Spatafora J.W."/>
        </authorList>
    </citation>
    <scope>NUCLEOTIDE SEQUENCE</scope>
    <source>
        <strain evidence="19">RSA 2281</strain>
    </source>
</reference>
<dbReference type="PRINTS" id="PR00724">
    <property type="entry name" value="CRBOXYPTASEC"/>
</dbReference>
<feature type="compositionally biased region" description="Polar residues" evidence="16">
    <location>
        <begin position="514"/>
        <end position="525"/>
    </location>
</feature>
<feature type="signal peptide" evidence="18">
    <location>
        <begin position="1"/>
        <end position="18"/>
    </location>
</feature>
<reference evidence="19" key="2">
    <citation type="submission" date="2023-02" db="EMBL/GenBank/DDBJ databases">
        <authorList>
            <consortium name="DOE Joint Genome Institute"/>
            <person name="Mondo S.J."/>
            <person name="Chang Y."/>
            <person name="Wang Y."/>
            <person name="Ahrendt S."/>
            <person name="Andreopoulos W."/>
            <person name="Barry K."/>
            <person name="Beard J."/>
            <person name="Benny G.L."/>
            <person name="Blankenship S."/>
            <person name="Bonito G."/>
            <person name="Cuomo C."/>
            <person name="Desiro A."/>
            <person name="Gervers K.A."/>
            <person name="Hundley H."/>
            <person name="Kuo A."/>
            <person name="LaButti K."/>
            <person name="Lang B.F."/>
            <person name="Lipzen A."/>
            <person name="O'Donnell K."/>
            <person name="Pangilinan J."/>
            <person name="Reynolds N."/>
            <person name="Sandor L."/>
            <person name="Smith M.W."/>
            <person name="Tsang A."/>
            <person name="Grigoriev I.V."/>
            <person name="Stajich J.E."/>
            <person name="Spatafora J.W."/>
        </authorList>
    </citation>
    <scope>NUCLEOTIDE SEQUENCE</scope>
    <source>
        <strain evidence="19">RSA 2281</strain>
    </source>
</reference>
<keyword evidence="20" id="KW-1185">Reference proteome</keyword>
<evidence type="ECO:0000256" key="9">
    <source>
        <dbReference type="ARBA" id="ARBA00023034"/>
    </source>
</evidence>
<evidence type="ECO:0000256" key="12">
    <source>
        <dbReference type="ARBA" id="ARBA00038895"/>
    </source>
</evidence>
<dbReference type="PROSITE" id="PS00560">
    <property type="entry name" value="CARBOXYPEPT_SER_HIS"/>
    <property type="match status" value="1"/>
</dbReference>
<evidence type="ECO:0000256" key="10">
    <source>
        <dbReference type="ARBA" id="ARBA00023136"/>
    </source>
</evidence>
<evidence type="ECO:0000256" key="17">
    <source>
        <dbReference type="SAM" id="Phobius"/>
    </source>
</evidence>
<sequence length="644" mass="71692">MWKTTLGLIALLIAGITAQTAEDYKIDALPGLDPKEAEGLTQYAGHIEITPEMNSNIFFWMIEQVHETNPQKLIIWLNGGPGCSSMDGLFLENGPYRVNPDMTVNISTGGWQDHATIVYVDQPVGTGFSFTDMSGYSKNMGEIVDGFMLFLEKFFVIFPQLKEQDMYLAGESFAGTYIPYFTTRMLENNKNKDDLKYNLKGIAIGNGWIAPEHQYDAYYDFAIQNDLLNGTHKQFAETTLKKCHQIMKEQGDDLQVHISTCEDVLTAIVDSSVFVEDNAKYCINQYDIRLTNEKYPSCGMAWPHELTEVTTYLRTPELVRAIHADKQSGGWVECATAVSRRLDNTNSNSAYNHTNDMFSGDQDLICNVLGTQYLISNMTWNGAKGFDDSKVEDWFIDDKTVGSYTEARNLTLVIIHDGSHMVPYDKPIETLDMINRFMGVGDNQVKGLASRVGDDASVQPEGEGTDSPAQGEEDPWAKYYSWGTSALIVVLLFAGLLGYCWCKSRKGKQGYSRPPTTSRGAPASSGTVFGGGFLGLFGKGKQNKRPKLRLDDQDDTNELDELVIETPTLFAAEDYSDGDDQHHVSNSGTNVLQTATSGTPSSNTNSKQTRFAIAEDEDDDDDFEDFADWDEETNIGDKKGDKRH</sequence>
<evidence type="ECO:0000256" key="4">
    <source>
        <dbReference type="ARBA" id="ARBA00022645"/>
    </source>
</evidence>
<feature type="transmembrane region" description="Helical" evidence="17">
    <location>
        <begin position="479"/>
        <end position="502"/>
    </location>
</feature>
<evidence type="ECO:0000256" key="15">
    <source>
        <dbReference type="ARBA" id="ARBA00042717"/>
    </source>
</evidence>
<feature type="compositionally biased region" description="Basic and acidic residues" evidence="16">
    <location>
        <begin position="635"/>
        <end position="644"/>
    </location>
</feature>
<evidence type="ECO:0000256" key="8">
    <source>
        <dbReference type="ARBA" id="ARBA00022989"/>
    </source>
</evidence>
<feature type="region of interest" description="Disordered" evidence="16">
    <location>
        <begin position="574"/>
        <end position="644"/>
    </location>
</feature>
<dbReference type="PANTHER" id="PTHR11802:SF190">
    <property type="entry name" value="PHEROMONE-PROCESSING CARBOXYPEPTIDASE KEX1"/>
    <property type="match status" value="1"/>
</dbReference>
<evidence type="ECO:0000256" key="3">
    <source>
        <dbReference type="ARBA" id="ARBA00009431"/>
    </source>
</evidence>
<keyword evidence="6" id="KW-0053">Apoptosis</keyword>
<keyword evidence="9" id="KW-0333">Golgi apparatus</keyword>
<dbReference type="GO" id="GO:0004185">
    <property type="term" value="F:serine-type carboxypeptidase activity"/>
    <property type="evidence" value="ECO:0007669"/>
    <property type="project" value="UniProtKB-EC"/>
</dbReference>
<comment type="caution">
    <text evidence="19">The sequence shown here is derived from an EMBL/GenBank/DDBJ whole genome shotgun (WGS) entry which is preliminary data.</text>
</comment>
<evidence type="ECO:0000313" key="19">
    <source>
        <dbReference type="EMBL" id="KAI9271802.1"/>
    </source>
</evidence>
<dbReference type="Gene3D" id="3.40.50.1820">
    <property type="entry name" value="alpha/beta hydrolase"/>
    <property type="match status" value="1"/>
</dbReference>
<name>A0AAD5K758_9FUNG</name>
<evidence type="ECO:0000256" key="5">
    <source>
        <dbReference type="ARBA" id="ARBA00022692"/>
    </source>
</evidence>
<keyword evidence="4 19" id="KW-0121">Carboxypeptidase</keyword>
<dbReference type="GO" id="GO:0006915">
    <property type="term" value="P:apoptotic process"/>
    <property type="evidence" value="ECO:0007669"/>
    <property type="project" value="UniProtKB-KW"/>
</dbReference>
<evidence type="ECO:0000256" key="2">
    <source>
        <dbReference type="ARBA" id="ARBA00004393"/>
    </source>
</evidence>
<dbReference type="InterPro" id="IPR001563">
    <property type="entry name" value="Peptidase_S10"/>
</dbReference>
<keyword evidence="4 19" id="KW-0645">Protease</keyword>
<feature type="compositionally biased region" description="Polar residues" evidence="16">
    <location>
        <begin position="584"/>
        <end position="609"/>
    </location>
</feature>
<dbReference type="GO" id="GO:0005802">
    <property type="term" value="C:trans-Golgi network"/>
    <property type="evidence" value="ECO:0007669"/>
    <property type="project" value="TreeGrafter"/>
</dbReference>
<organism evidence="19 20">
    <name type="scientific">Phascolomyces articulosus</name>
    <dbReference type="NCBI Taxonomy" id="60185"/>
    <lineage>
        <taxon>Eukaryota</taxon>
        <taxon>Fungi</taxon>
        <taxon>Fungi incertae sedis</taxon>
        <taxon>Mucoromycota</taxon>
        <taxon>Mucoromycotina</taxon>
        <taxon>Mucoromycetes</taxon>
        <taxon>Mucorales</taxon>
        <taxon>Lichtheimiaceae</taxon>
        <taxon>Phascolomyces</taxon>
    </lineage>
</organism>
<dbReference type="Proteomes" id="UP001209540">
    <property type="component" value="Unassembled WGS sequence"/>
</dbReference>
<keyword evidence="4 19" id="KW-0378">Hydrolase</keyword>
<keyword evidence="11" id="KW-0325">Glycoprotein</keyword>
<evidence type="ECO:0000256" key="7">
    <source>
        <dbReference type="ARBA" id="ARBA00022729"/>
    </source>
</evidence>
<dbReference type="GO" id="GO:0006508">
    <property type="term" value="P:proteolysis"/>
    <property type="evidence" value="ECO:0007669"/>
    <property type="project" value="InterPro"/>
</dbReference>
<evidence type="ECO:0000256" key="16">
    <source>
        <dbReference type="SAM" id="MobiDB-lite"/>
    </source>
</evidence>
<comment type="subcellular location">
    <subcellularLocation>
        <location evidence="2">Golgi apparatus</location>
        <location evidence="2">trans-Golgi network membrane</location>
        <topology evidence="2">Single-pass type I membrane protein</topology>
    </subcellularLocation>
</comment>
<evidence type="ECO:0000256" key="18">
    <source>
        <dbReference type="SAM" id="SignalP"/>
    </source>
</evidence>
<dbReference type="PANTHER" id="PTHR11802">
    <property type="entry name" value="SERINE PROTEASE FAMILY S10 SERINE CARBOXYPEPTIDASE"/>
    <property type="match status" value="1"/>
</dbReference>
<feature type="region of interest" description="Disordered" evidence="16">
    <location>
        <begin position="454"/>
        <end position="473"/>
    </location>
</feature>
<dbReference type="SUPFAM" id="SSF53474">
    <property type="entry name" value="alpha/beta-Hydrolases"/>
    <property type="match status" value="1"/>
</dbReference>
<accession>A0AAD5K758</accession>
<evidence type="ECO:0000256" key="1">
    <source>
        <dbReference type="ARBA" id="ARBA00001003"/>
    </source>
</evidence>
<dbReference type="EC" id="3.4.16.6" evidence="12"/>
<proteinExistence type="inferred from homology"/>
<feature type="chain" id="PRO_5042191194" description="Pheromone-processing carboxypeptidase KEX1" evidence="18">
    <location>
        <begin position="19"/>
        <end position="644"/>
    </location>
</feature>
<feature type="compositionally biased region" description="Acidic residues" evidence="16">
    <location>
        <begin position="614"/>
        <end position="634"/>
    </location>
</feature>
<dbReference type="Pfam" id="PF00450">
    <property type="entry name" value="Peptidase_S10"/>
    <property type="match status" value="1"/>
</dbReference>
<dbReference type="InterPro" id="IPR029058">
    <property type="entry name" value="AB_hydrolase_fold"/>
</dbReference>
<protein>
    <recommendedName>
        <fullName evidence="14">Pheromone-processing carboxypeptidase KEX1</fullName>
        <ecNumber evidence="12">3.4.16.6</ecNumber>
    </recommendedName>
    <alternativeName>
        <fullName evidence="15">Carboxypeptidase D</fullName>
    </alternativeName>
    <alternativeName>
        <fullName evidence="13">Pheromone-processing carboxypeptidase kex1</fullName>
    </alternativeName>
</protein>
<evidence type="ECO:0000256" key="14">
    <source>
        <dbReference type="ARBA" id="ARBA00040628"/>
    </source>
</evidence>
<keyword evidence="5 17" id="KW-0812">Transmembrane</keyword>
<dbReference type="AlphaFoldDB" id="A0AAD5K758"/>
<evidence type="ECO:0000313" key="20">
    <source>
        <dbReference type="Proteomes" id="UP001209540"/>
    </source>
</evidence>
<dbReference type="InterPro" id="IPR033124">
    <property type="entry name" value="Ser_caboxypep_his_AS"/>
</dbReference>
<evidence type="ECO:0000256" key="6">
    <source>
        <dbReference type="ARBA" id="ARBA00022703"/>
    </source>
</evidence>
<evidence type="ECO:0000256" key="13">
    <source>
        <dbReference type="ARBA" id="ARBA00040403"/>
    </source>
</evidence>
<keyword evidence="8 17" id="KW-1133">Transmembrane helix</keyword>